<dbReference type="GO" id="GO:0008422">
    <property type="term" value="F:beta-glucosidase activity"/>
    <property type="evidence" value="ECO:0007669"/>
    <property type="project" value="TreeGrafter"/>
</dbReference>
<evidence type="ECO:0000256" key="6">
    <source>
        <dbReference type="RuleBase" id="RU004468"/>
    </source>
</evidence>
<dbReference type="InterPro" id="IPR017853">
    <property type="entry name" value="GH"/>
</dbReference>
<dbReference type="RefSeq" id="WP_033614600.1">
    <property type="nucleotide sequence ID" value="NZ_KK036524.1"/>
</dbReference>
<keyword evidence="3 6" id="KW-0326">Glycosidase</keyword>
<evidence type="ECO:0000256" key="5">
    <source>
        <dbReference type="RuleBase" id="RU003690"/>
    </source>
</evidence>
<evidence type="ECO:0000256" key="4">
    <source>
        <dbReference type="PROSITE-ProRule" id="PRU10055"/>
    </source>
</evidence>
<evidence type="ECO:0000256" key="3">
    <source>
        <dbReference type="ARBA" id="ARBA00023295"/>
    </source>
</evidence>
<dbReference type="AlphaFoldDB" id="W6T514"/>
<dbReference type="PANTHER" id="PTHR10353:SF122">
    <property type="entry name" value="6-PHOSPHO-BETA-GLUCOSIDASE ASCB-RELATED"/>
    <property type="match status" value="1"/>
</dbReference>
<dbReference type="FunFam" id="3.20.20.80:FF:000004">
    <property type="entry name" value="Beta-glucosidase 6-phospho-beta-glucosidase"/>
    <property type="match status" value="1"/>
</dbReference>
<accession>W6T514</accession>
<evidence type="ECO:0000313" key="8">
    <source>
        <dbReference type="Proteomes" id="UP000019247"/>
    </source>
</evidence>
<keyword evidence="2 6" id="KW-0378">Hydrolase</keyword>
<dbReference type="Proteomes" id="UP000019247">
    <property type="component" value="Unassembled WGS sequence"/>
</dbReference>
<reference evidence="7 8" key="1">
    <citation type="journal article" date="2014" name="Genome Announc.">
        <title>Genome Sequence of Lactobacillus fabifermentans Strain T30PCM01, Isolated from Fermenting Grape Marc.</title>
        <authorList>
            <person name="Treu L."/>
            <person name="Vendramin V."/>
            <person name="Bovo B."/>
            <person name="Giacomini A."/>
            <person name="Corich V."/>
            <person name="Campanaro S."/>
        </authorList>
    </citation>
    <scope>NUCLEOTIDE SEQUENCE [LARGE SCALE GENOMIC DNA]</scope>
    <source>
        <strain evidence="7 8">T30PCM01</strain>
    </source>
</reference>
<dbReference type="SUPFAM" id="SSF51445">
    <property type="entry name" value="(Trans)glycosidases"/>
    <property type="match status" value="1"/>
</dbReference>
<dbReference type="Gene3D" id="3.20.20.80">
    <property type="entry name" value="Glycosidases"/>
    <property type="match status" value="1"/>
</dbReference>
<dbReference type="OrthoDB" id="1688691at2"/>
<evidence type="ECO:0000256" key="1">
    <source>
        <dbReference type="ARBA" id="ARBA00010838"/>
    </source>
</evidence>
<gene>
    <name evidence="7" type="ORF">LFAB_15290</name>
</gene>
<dbReference type="PATRIC" id="fig|1400520.3.peg.2999"/>
<evidence type="ECO:0000313" key="7">
    <source>
        <dbReference type="EMBL" id="ETY72878.1"/>
    </source>
</evidence>
<dbReference type="PROSITE" id="PS00653">
    <property type="entry name" value="GLYCOSYL_HYDROL_F1_2"/>
    <property type="match status" value="1"/>
</dbReference>
<dbReference type="EMBL" id="AWWK01000076">
    <property type="protein sequence ID" value="ETY72878.1"/>
    <property type="molecule type" value="Genomic_DNA"/>
</dbReference>
<dbReference type="PRINTS" id="PR00131">
    <property type="entry name" value="GLHYDRLASE1"/>
</dbReference>
<proteinExistence type="inferred from homology"/>
<comment type="similarity">
    <text evidence="1 5">Belongs to the glycosyl hydrolase 1 family.</text>
</comment>
<dbReference type="InterPro" id="IPR001360">
    <property type="entry name" value="Glyco_hydro_1"/>
</dbReference>
<dbReference type="eggNOG" id="COG2723">
    <property type="taxonomic scope" value="Bacteria"/>
</dbReference>
<dbReference type="InterPro" id="IPR033132">
    <property type="entry name" value="GH_1_N_CS"/>
</dbReference>
<dbReference type="GO" id="GO:0016052">
    <property type="term" value="P:carbohydrate catabolic process"/>
    <property type="evidence" value="ECO:0007669"/>
    <property type="project" value="TreeGrafter"/>
</dbReference>
<organism evidence="7 8">
    <name type="scientific">Lactiplantibacillus fabifermentans T30PCM01</name>
    <dbReference type="NCBI Taxonomy" id="1400520"/>
    <lineage>
        <taxon>Bacteria</taxon>
        <taxon>Bacillati</taxon>
        <taxon>Bacillota</taxon>
        <taxon>Bacilli</taxon>
        <taxon>Lactobacillales</taxon>
        <taxon>Lactobacillaceae</taxon>
        <taxon>Lactiplantibacillus</taxon>
    </lineage>
</organism>
<feature type="active site" description="Nucleophile" evidence="4">
    <location>
        <position position="359"/>
    </location>
</feature>
<dbReference type="PANTHER" id="PTHR10353">
    <property type="entry name" value="GLYCOSYL HYDROLASE"/>
    <property type="match status" value="1"/>
</dbReference>
<protein>
    <submittedName>
        <fullName evidence="7">6-phospho-beta-glucosidase</fullName>
    </submittedName>
</protein>
<dbReference type="HOGENOM" id="CLU_001859_0_1_9"/>
<sequence length="456" mass="52562">MKPKQFLWGASLSAHQTEGAVNEDGKIPSVQDTRIRNNPNIADFSVAVDHYHRYKTDIKMLKDANITALRISIAWTRIINRDGSINQLGLTHYDHVIDELINAGITPIVTTYHFDLPDYLQQSGGWKNRDTVTAYYAYVKVLFEHFGDRVKQWLTINEPNIMLLADQKIVGFHDDAVDRYQSFYNLMIAEKFAIKACHQLVSNAEIGPVPNISYVYPRSSKPEDIRAAMEFNSIRNWAYLDFSIKGRINPIFKAHLHSLGIEMFIQPEDRELVANNVPDFIGLNYYTSATVCFPDENEARSAGVSDQQSEDVYEPKHYKGITNPYLRKNQFNWTIDPLGLQTTLEITNDRYETPILITENGLGAYDELTDSYEIHDQYRIDYLEQHLTAIDSASENGVQVVGYLPWSAIDLISVHEGIKKRYGFIYVDRSDSQLKDLKRYPKDSYYWFKRIIGERS</sequence>
<dbReference type="STRING" id="1400520.LFAB_15290"/>
<evidence type="ECO:0000256" key="2">
    <source>
        <dbReference type="ARBA" id="ARBA00022801"/>
    </source>
</evidence>
<dbReference type="InterPro" id="IPR018120">
    <property type="entry name" value="Glyco_hydro_1_AS"/>
</dbReference>
<dbReference type="GO" id="GO:0005829">
    <property type="term" value="C:cytosol"/>
    <property type="evidence" value="ECO:0007669"/>
    <property type="project" value="TreeGrafter"/>
</dbReference>
<comment type="caution">
    <text evidence="7">The sequence shown here is derived from an EMBL/GenBank/DDBJ whole genome shotgun (WGS) entry which is preliminary data.</text>
</comment>
<name>W6T514_9LACO</name>
<dbReference type="Pfam" id="PF00232">
    <property type="entry name" value="Glyco_hydro_1"/>
    <property type="match status" value="1"/>
</dbReference>
<dbReference type="PROSITE" id="PS00572">
    <property type="entry name" value="GLYCOSYL_HYDROL_F1_1"/>
    <property type="match status" value="1"/>
</dbReference>